<dbReference type="GO" id="GO:0006313">
    <property type="term" value="P:DNA transposition"/>
    <property type="evidence" value="ECO:0007669"/>
    <property type="project" value="InterPro"/>
</dbReference>
<organism evidence="3 4">
    <name type="scientific">Pseudoalteromonas rubra</name>
    <dbReference type="NCBI Taxonomy" id="43658"/>
    <lineage>
        <taxon>Bacteria</taxon>
        <taxon>Pseudomonadati</taxon>
        <taxon>Pseudomonadota</taxon>
        <taxon>Gammaproteobacteria</taxon>
        <taxon>Alteromonadales</taxon>
        <taxon>Pseudoalteromonadaceae</taxon>
        <taxon>Pseudoalteromonas</taxon>
    </lineage>
</organism>
<feature type="domain" description="Transposase IS4-like" evidence="2">
    <location>
        <begin position="112"/>
        <end position="324"/>
    </location>
</feature>
<dbReference type="InterPro" id="IPR012337">
    <property type="entry name" value="RNaseH-like_sf"/>
</dbReference>
<gene>
    <name evidence="3" type="ORF">PRUB_a0698</name>
</gene>
<reference evidence="3 4" key="1">
    <citation type="journal article" date="2012" name="J. Bacteriol.">
        <title>Genome sequence of the cycloprodigiosin-producing bacterial strain Pseudoalteromonas rubra ATCC 29570(T).</title>
        <authorList>
            <person name="Xie B.B."/>
            <person name="Shu Y.L."/>
            <person name="Qin Q.L."/>
            <person name="Rong J.C."/>
            <person name="Zhang X.Y."/>
            <person name="Chen X.L."/>
            <person name="Zhou B.C."/>
            <person name="Zhang Y.Z."/>
        </authorList>
    </citation>
    <scope>NUCLEOTIDE SEQUENCE [LARGE SCALE GENOMIC DNA]</scope>
    <source>
        <strain evidence="3 4">DSM 6842</strain>
    </source>
</reference>
<name>A0A8T0C834_9GAMM</name>
<dbReference type="Pfam" id="PF01609">
    <property type="entry name" value="DDE_Tnp_1"/>
    <property type="match status" value="1"/>
</dbReference>
<sequence>MRDTNILHDMLRKNCPHIHARRLDSLMLATEALLDSNQLSLTERGRNMKGPVAAKHNIKRMDRLLGNTAMHNDRLAIYRFHARLTCGANPMPILLVDWADVREQLRLMTLRASVSIQGRSMIVYERTFTFAQYNSPKSHQLFLDELASILPDKCIPLIVTDAGYRNTWFRQVDKKGWFWLGRVRGKVTYQHKNSKDWQVNQALYPSATPRGRYIGEVKLGRKSPISCHLHLYKAKRKGRTDRRSSKAGRHHTAQKSYRTGSKEPWLLATNLPVELFQPKRVVSLYAKRMQIEESFRDLKSPQYGMGLRHSKSRCPNRLDILLLLAQRFSRESDHYSLVDRPVCSAIKLATKVSGKYHQRLCCAVDCQAWQRGQATKRLCYDGEATTLGYTRIRALDTSAWEASIMRGSPSALIIGKFWRYRRVAAS</sequence>
<dbReference type="EMBL" id="AHCD03000035">
    <property type="protein sequence ID" value="KAF7786211.1"/>
    <property type="molecule type" value="Genomic_DNA"/>
</dbReference>
<evidence type="ECO:0000259" key="2">
    <source>
        <dbReference type="Pfam" id="PF01609"/>
    </source>
</evidence>
<evidence type="ECO:0000256" key="1">
    <source>
        <dbReference type="SAM" id="MobiDB-lite"/>
    </source>
</evidence>
<comment type="caution">
    <text evidence="3">The sequence shown here is derived from an EMBL/GenBank/DDBJ whole genome shotgun (WGS) entry which is preliminary data.</text>
</comment>
<dbReference type="NCBIfam" id="NF033591">
    <property type="entry name" value="transpos_IS4_2"/>
    <property type="match status" value="1"/>
</dbReference>
<dbReference type="GO" id="GO:0004803">
    <property type="term" value="F:transposase activity"/>
    <property type="evidence" value="ECO:0007669"/>
    <property type="project" value="InterPro"/>
</dbReference>
<dbReference type="InterPro" id="IPR047658">
    <property type="entry name" value="IS4-like_transpos"/>
</dbReference>
<dbReference type="SUPFAM" id="SSF53098">
    <property type="entry name" value="Ribonuclease H-like"/>
    <property type="match status" value="1"/>
</dbReference>
<evidence type="ECO:0000313" key="3">
    <source>
        <dbReference type="EMBL" id="KAF7786211.1"/>
    </source>
</evidence>
<feature type="region of interest" description="Disordered" evidence="1">
    <location>
        <begin position="237"/>
        <end position="256"/>
    </location>
</feature>
<feature type="compositionally biased region" description="Basic residues" evidence="1">
    <location>
        <begin position="237"/>
        <end position="253"/>
    </location>
</feature>
<dbReference type="Proteomes" id="UP000016480">
    <property type="component" value="Unassembled WGS sequence"/>
</dbReference>
<dbReference type="PANTHER" id="PTHR35404">
    <property type="entry name" value="TRANSPOSASE OF TN10"/>
    <property type="match status" value="1"/>
</dbReference>
<dbReference type="AlphaFoldDB" id="A0A8T0C834"/>
<dbReference type="GO" id="GO:0003677">
    <property type="term" value="F:DNA binding"/>
    <property type="evidence" value="ECO:0007669"/>
    <property type="project" value="InterPro"/>
</dbReference>
<dbReference type="InterPro" id="IPR002559">
    <property type="entry name" value="Transposase_11"/>
</dbReference>
<dbReference type="PANTHER" id="PTHR35404:SF8">
    <property type="entry name" value="TRANSPOSASE OF TN10"/>
    <property type="match status" value="1"/>
</dbReference>
<evidence type="ECO:0000313" key="4">
    <source>
        <dbReference type="Proteomes" id="UP000016480"/>
    </source>
</evidence>
<protein>
    <recommendedName>
        <fullName evidence="2">Transposase IS4-like domain-containing protein</fullName>
    </recommendedName>
</protein>
<dbReference type="Gene3D" id="3.90.350.10">
    <property type="entry name" value="Transposase Inhibitor Protein From Tn5, Chain A, domain 1"/>
    <property type="match status" value="1"/>
</dbReference>
<proteinExistence type="predicted"/>
<accession>A0A8T0C834</accession>